<dbReference type="Pfam" id="PF19425">
    <property type="entry name" value="Csd3_N2"/>
    <property type="match status" value="1"/>
</dbReference>
<dbReference type="InterPro" id="IPR011055">
    <property type="entry name" value="Dup_hybrid_motif"/>
</dbReference>
<evidence type="ECO:0000256" key="4">
    <source>
        <dbReference type="ARBA" id="ARBA00022723"/>
    </source>
</evidence>
<feature type="domain" description="M23ase beta-sheet core" evidence="9">
    <location>
        <begin position="334"/>
        <end position="430"/>
    </location>
</feature>
<keyword evidence="7" id="KW-0482">Metalloprotease</keyword>
<protein>
    <submittedName>
        <fullName evidence="11">Membrane proteins related to metalloendopeptidases</fullName>
    </submittedName>
</protein>
<keyword evidence="5" id="KW-0378">Hydrolase</keyword>
<comment type="cofactor">
    <cofactor evidence="1">
        <name>Zn(2+)</name>
        <dbReference type="ChEBI" id="CHEBI:29105"/>
    </cofactor>
</comment>
<dbReference type="EMBL" id="GU474855">
    <property type="protein sequence ID" value="ADI17173.1"/>
    <property type="molecule type" value="Genomic_DNA"/>
</dbReference>
<proteinExistence type="predicted"/>
<dbReference type="CDD" id="cd12797">
    <property type="entry name" value="M23_peptidase"/>
    <property type="match status" value="1"/>
</dbReference>
<dbReference type="InterPro" id="IPR050570">
    <property type="entry name" value="Cell_wall_metabolism_enzyme"/>
</dbReference>
<keyword evidence="8" id="KW-0812">Transmembrane</keyword>
<evidence type="ECO:0000256" key="2">
    <source>
        <dbReference type="ARBA" id="ARBA00004196"/>
    </source>
</evidence>
<evidence type="ECO:0000259" key="10">
    <source>
        <dbReference type="Pfam" id="PF19425"/>
    </source>
</evidence>
<dbReference type="InterPro" id="IPR045834">
    <property type="entry name" value="Csd3_N2"/>
</dbReference>
<name>E0XRY2_9GAMM</name>
<keyword evidence="8" id="KW-0472">Membrane</keyword>
<dbReference type="SUPFAM" id="SSF51261">
    <property type="entry name" value="Duplicated hybrid motif"/>
    <property type="match status" value="1"/>
</dbReference>
<evidence type="ECO:0000256" key="5">
    <source>
        <dbReference type="ARBA" id="ARBA00022801"/>
    </source>
</evidence>
<sequence>MQRGHAPTTHLKCPRIDRSFLETPSHKLLFIAVSTTHGLFSTYRHQTNLQSQLMRLPKTHIYLISFLGVAFALLFVNQYTEPPKKSDESLSPKLDSISAKKQQAIRSDLQILKHTITAGESLASIFKKYDYESRDLYLLTQSEFGTALKSVYPRQELSFLVRGEELIQVKYSLNPLQSYIFDRDGDNFRSESVSPHPDRFLERKHGVIENSLFLSSQALGLSDNLIMRFAQIFQWDVDFVLDIRPGDAFSIVFESLYLNGKKVRDGEILAATFVNQGKSFEALAYATEDGRLDYFTPAGKNMRKAFLRAPLEFSRISSNFNPRRRHPLFKTVIPHRGIDYAAPHGTPVFASGDGKVIKASRTKANGKFIVISHGEQFVTKYLHLSNFANRIKKGKRVKQGQTIGYVGSTGYATGPHLHYEFLVNGVHRNPRTVQLPKAASIPPNQLEEFLYETERNRMLLTSQISNTTD</sequence>
<dbReference type="FunFam" id="2.70.70.10:FF:000002">
    <property type="entry name" value="Murein DD-endopeptidase MepM"/>
    <property type="match status" value="1"/>
</dbReference>
<evidence type="ECO:0000313" key="11">
    <source>
        <dbReference type="EMBL" id="ADI17173.1"/>
    </source>
</evidence>
<keyword evidence="3" id="KW-0645">Protease</keyword>
<organism evidence="11">
    <name type="scientific">uncultured gamma proteobacterium HF0070_08D07</name>
    <dbReference type="NCBI Taxonomy" id="710983"/>
    <lineage>
        <taxon>Bacteria</taxon>
        <taxon>Pseudomonadati</taxon>
        <taxon>Pseudomonadota</taxon>
        <taxon>Gammaproteobacteria</taxon>
        <taxon>environmental samples</taxon>
    </lineage>
</organism>
<keyword evidence="6" id="KW-0862">Zinc</keyword>
<evidence type="ECO:0000256" key="1">
    <source>
        <dbReference type="ARBA" id="ARBA00001947"/>
    </source>
</evidence>
<evidence type="ECO:0000256" key="3">
    <source>
        <dbReference type="ARBA" id="ARBA00022670"/>
    </source>
</evidence>
<dbReference type="Gene3D" id="3.10.450.350">
    <property type="match status" value="2"/>
</dbReference>
<evidence type="ECO:0000256" key="8">
    <source>
        <dbReference type="SAM" id="Phobius"/>
    </source>
</evidence>
<dbReference type="GO" id="GO:0004222">
    <property type="term" value="F:metalloendopeptidase activity"/>
    <property type="evidence" value="ECO:0007669"/>
    <property type="project" value="TreeGrafter"/>
</dbReference>
<feature type="domain" description="Csd3-like second N-terminal" evidence="10">
    <location>
        <begin position="205"/>
        <end position="322"/>
    </location>
</feature>
<feature type="transmembrane region" description="Helical" evidence="8">
    <location>
        <begin position="61"/>
        <end position="80"/>
    </location>
</feature>
<evidence type="ECO:0000256" key="6">
    <source>
        <dbReference type="ARBA" id="ARBA00022833"/>
    </source>
</evidence>
<evidence type="ECO:0000256" key="7">
    <source>
        <dbReference type="ARBA" id="ARBA00023049"/>
    </source>
</evidence>
<accession>E0XRY2</accession>
<dbReference type="Pfam" id="PF01551">
    <property type="entry name" value="Peptidase_M23"/>
    <property type="match status" value="1"/>
</dbReference>
<keyword evidence="4" id="KW-0479">Metal-binding</keyword>
<dbReference type="PANTHER" id="PTHR21666:SF288">
    <property type="entry name" value="CELL DIVISION PROTEIN YTFB"/>
    <property type="match status" value="1"/>
</dbReference>
<dbReference type="GO" id="GO:0030313">
    <property type="term" value="C:cell envelope"/>
    <property type="evidence" value="ECO:0007669"/>
    <property type="project" value="UniProtKB-SubCell"/>
</dbReference>
<dbReference type="InterPro" id="IPR016047">
    <property type="entry name" value="M23ase_b-sheet_dom"/>
</dbReference>
<reference evidence="11" key="1">
    <citation type="journal article" date="2011" name="Environ. Microbiol.">
        <title>Time-series analyses of Monterey Bay coastal microbial picoplankton using a 'genome proxy' microarray.</title>
        <authorList>
            <person name="Rich V.I."/>
            <person name="Pham V.D."/>
            <person name="Eppley J."/>
            <person name="Shi Y."/>
            <person name="DeLong E.F."/>
        </authorList>
    </citation>
    <scope>NUCLEOTIDE SEQUENCE</scope>
</reference>
<dbReference type="GO" id="GO:0046872">
    <property type="term" value="F:metal ion binding"/>
    <property type="evidence" value="ECO:0007669"/>
    <property type="project" value="UniProtKB-KW"/>
</dbReference>
<keyword evidence="8" id="KW-1133">Transmembrane helix</keyword>
<dbReference type="GO" id="GO:0006508">
    <property type="term" value="P:proteolysis"/>
    <property type="evidence" value="ECO:0007669"/>
    <property type="project" value="UniProtKB-KW"/>
</dbReference>
<evidence type="ECO:0000259" key="9">
    <source>
        <dbReference type="Pfam" id="PF01551"/>
    </source>
</evidence>
<comment type="subcellular location">
    <subcellularLocation>
        <location evidence="2">Cell envelope</location>
    </subcellularLocation>
</comment>
<dbReference type="AlphaFoldDB" id="E0XRY2"/>
<dbReference type="Gene3D" id="2.70.70.10">
    <property type="entry name" value="Glucose Permease (Domain IIA)"/>
    <property type="match status" value="1"/>
</dbReference>
<dbReference type="PANTHER" id="PTHR21666">
    <property type="entry name" value="PEPTIDASE-RELATED"/>
    <property type="match status" value="1"/>
</dbReference>